<reference evidence="1 2" key="1">
    <citation type="submission" date="2018-01" db="EMBL/GenBank/DDBJ databases">
        <title>Draft Genome Sequence of Pseudomonas gingeri NCPPB 3146 (LMG 5327), a White Line Reaction Producer.</title>
        <authorList>
            <person name="Rokni-Zadeh H."/>
            <person name="Bahrami T."/>
            <person name="Zarvandi S."/>
            <person name="Changi-Ashtiani M."/>
            <person name="De Mot R."/>
        </authorList>
    </citation>
    <scope>NUCLEOTIDE SEQUENCE [LARGE SCALE GENOMIC DNA]</scope>
    <source>
        <strain evidence="2">NCPPB 3146 \ LMG 5327</strain>
    </source>
</reference>
<gene>
    <name evidence="1" type="ORF">CCU68_16800</name>
</gene>
<protein>
    <submittedName>
        <fullName evidence="1">Uncharacterized protein</fullName>
    </submittedName>
</protein>
<dbReference type="EMBL" id="POWE01000095">
    <property type="protein sequence ID" value="PNQ91368.1"/>
    <property type="molecule type" value="Genomic_DNA"/>
</dbReference>
<evidence type="ECO:0000313" key="2">
    <source>
        <dbReference type="Proteomes" id="UP000236232"/>
    </source>
</evidence>
<sequence>MGNVGVPRYRPLKSWLVACCMFFDQWFLRKSPRYLSTDLLLCNPCPKGVVQPVDNSVGKLWKDRREQRSYWPGATPLKWAG</sequence>
<proteinExistence type="predicted"/>
<dbReference type="Proteomes" id="UP000236232">
    <property type="component" value="Unassembled WGS sequence"/>
</dbReference>
<comment type="caution">
    <text evidence="1">The sequence shown here is derived from an EMBL/GenBank/DDBJ whole genome shotgun (WGS) entry which is preliminary data.</text>
</comment>
<accession>A0ABX4Y2K5</accession>
<organism evidence="1 2">
    <name type="scientific">Pseudomonas gingeri NCPPB 3146 = LMG 5327</name>
    <dbReference type="NCBI Taxonomy" id="707248"/>
    <lineage>
        <taxon>Bacteria</taxon>
        <taxon>Pseudomonadati</taxon>
        <taxon>Pseudomonadota</taxon>
        <taxon>Gammaproteobacteria</taxon>
        <taxon>Pseudomonadales</taxon>
        <taxon>Pseudomonadaceae</taxon>
        <taxon>Pseudomonas</taxon>
    </lineage>
</organism>
<keyword evidence="2" id="KW-1185">Reference proteome</keyword>
<name>A0ABX4Y2K5_9PSED</name>
<evidence type="ECO:0000313" key="1">
    <source>
        <dbReference type="EMBL" id="PNQ91368.1"/>
    </source>
</evidence>